<protein>
    <submittedName>
        <fullName evidence="1">Uncharacterized protein</fullName>
    </submittedName>
</protein>
<reference evidence="1 2" key="1">
    <citation type="journal article" date="2021" name="Hortic Res">
        <title>High-quality reference genome and annotation aids understanding of berry development for evergreen blueberry (Vaccinium darrowii).</title>
        <authorList>
            <person name="Yu J."/>
            <person name="Hulse-Kemp A.M."/>
            <person name="Babiker E."/>
            <person name="Staton M."/>
        </authorList>
    </citation>
    <scope>NUCLEOTIDE SEQUENCE [LARGE SCALE GENOMIC DNA]</scope>
    <source>
        <strain evidence="2">cv. NJ 8807/NJ 8810</strain>
        <tissue evidence="1">Young leaf</tissue>
    </source>
</reference>
<sequence length="994" mass="112025">MANPTNYSQTERIVLLIDLHPLLQNPNPNPYLTSILTASRTLLTFPPLSSSLFAFKLFFSSLSPLLSSSSLHRLLNKPSPTSLSFNSPPETVSSLSKTLDSLSNSPITTELASSLPRAAHVIGSLLRIVHDYGWELQSENLSGTLNDSSPVVVRSNLVLLLSPISRSLRCLAEFMDVDMENELLLNVDAFCEKFRGIFSAVNHAYVDRDIHCSWIDVGFEMECSEEKAETDEPELELGIFRNGIRSLGWGFCSSDSIILGSALIPFELIYSTIGISLNSLYSNDLHKPINAQLSLEISDVRGKPLECNCCDLELLNLKNPPRLMPADIVHTLDLGNLESEALEQDKKFHGRFDHGNTKLHIKAVQECNEDVRIEAYASNLILVRNHSGESGKSKKKRCSNFFADRVLDILSSEMGDFIHRETTPIWNILLSFLCRKGYRATVSLSNGNGESFMGILKPYTSHLALLSILDDGYVMESQFRGLEFSKVLDNVCKLYAVMDNAKKVSSQSGTLSSKNNIPLGDPNRKKNRKHVYEDLTWISFYKAAFECSGLELEEAYFTCKSTKSKKLKFLKCWMKQITKGSSDCLAEADESKSSHHIGREKEERVTGTDQDSEQSIPLFSSDVPSKVQAVTPLVSCSETSESFFSNLPTRIRDGLESKGVDLQILAERVVKLSIYWLYQKYEADNSMENRSPTVKSDDSRDKIVAGKLTKLLLKEPKEMKEKHKDNDPSISASDSRSTSFPLENIVREYELQVLLRMEILRSEVAATIDSSTKRKLVKQICLLLDIIQYIVEGGFHGHLSLHDYVEKTIKTRYSHVLGNVVNKIYAQMDLLPYSDENEYPNLLLNSEDSNHSWRERDRCETAEINRIPNSISADDESSQPLELDLESPPDVKRVEHVRKLSEAQERRERARRFVSFTTWVPDLQRVWAPKQPPKAIRAKSESSKRRPKRKERSRGNRDVVCETPAVCETPMMGHKHNGTNTSISVSKALFQDDG</sequence>
<gene>
    <name evidence="1" type="ORF">Vadar_007801</name>
</gene>
<proteinExistence type="predicted"/>
<name>A0ACB7YJR8_9ERIC</name>
<dbReference type="EMBL" id="CM037161">
    <property type="protein sequence ID" value="KAH7853897.1"/>
    <property type="molecule type" value="Genomic_DNA"/>
</dbReference>
<evidence type="ECO:0000313" key="1">
    <source>
        <dbReference type="EMBL" id="KAH7853897.1"/>
    </source>
</evidence>
<comment type="caution">
    <text evidence="1">The sequence shown here is derived from an EMBL/GenBank/DDBJ whole genome shotgun (WGS) entry which is preliminary data.</text>
</comment>
<evidence type="ECO:0000313" key="2">
    <source>
        <dbReference type="Proteomes" id="UP000828048"/>
    </source>
</evidence>
<dbReference type="Proteomes" id="UP000828048">
    <property type="component" value="Chromosome 11"/>
</dbReference>
<organism evidence="1 2">
    <name type="scientific">Vaccinium darrowii</name>
    <dbReference type="NCBI Taxonomy" id="229202"/>
    <lineage>
        <taxon>Eukaryota</taxon>
        <taxon>Viridiplantae</taxon>
        <taxon>Streptophyta</taxon>
        <taxon>Embryophyta</taxon>
        <taxon>Tracheophyta</taxon>
        <taxon>Spermatophyta</taxon>
        <taxon>Magnoliopsida</taxon>
        <taxon>eudicotyledons</taxon>
        <taxon>Gunneridae</taxon>
        <taxon>Pentapetalae</taxon>
        <taxon>asterids</taxon>
        <taxon>Ericales</taxon>
        <taxon>Ericaceae</taxon>
        <taxon>Vaccinioideae</taxon>
        <taxon>Vaccinieae</taxon>
        <taxon>Vaccinium</taxon>
    </lineage>
</organism>
<keyword evidence="2" id="KW-1185">Reference proteome</keyword>
<accession>A0ACB7YJR8</accession>